<evidence type="ECO:0000256" key="1">
    <source>
        <dbReference type="SAM" id="MobiDB-lite"/>
    </source>
</evidence>
<proteinExistence type="predicted"/>
<evidence type="ECO:0000313" key="2">
    <source>
        <dbReference type="EMBL" id="SNR41795.1"/>
    </source>
</evidence>
<feature type="compositionally biased region" description="Polar residues" evidence="1">
    <location>
        <begin position="126"/>
        <end position="141"/>
    </location>
</feature>
<dbReference type="RefSeq" id="WP_045687230.1">
    <property type="nucleotide sequence ID" value="NZ_FZNS01000002.1"/>
</dbReference>
<accession>A0A238W5B7</accession>
<dbReference type="Proteomes" id="UP000198310">
    <property type="component" value="Unassembled WGS sequence"/>
</dbReference>
<sequence>MSFHKQPKDDTQHQNHLDGAVKILTSDLLEESTRSGLDNHLQRWIEDVKDASNPELHQIVTDLQALKAHFNGGSIDNELVGQLLGRLGTNTSKAAVFAENPNTAERVTKLGEALSAAAKQVRHPQAENTPEQDLGQSSASK</sequence>
<reference evidence="3" key="1">
    <citation type="submission" date="2017-06" db="EMBL/GenBank/DDBJ databases">
        <authorList>
            <person name="Varghese N."/>
            <person name="Submissions S."/>
        </authorList>
    </citation>
    <scope>NUCLEOTIDE SEQUENCE [LARGE SCALE GENOMIC DNA]</scope>
    <source>
        <strain evidence="3">DSM 28041</strain>
    </source>
</reference>
<feature type="region of interest" description="Disordered" evidence="1">
    <location>
        <begin position="116"/>
        <end position="141"/>
    </location>
</feature>
<organism evidence="2 3">
    <name type="scientific">Hymenobacter mucosus</name>
    <dbReference type="NCBI Taxonomy" id="1411120"/>
    <lineage>
        <taxon>Bacteria</taxon>
        <taxon>Pseudomonadati</taxon>
        <taxon>Bacteroidota</taxon>
        <taxon>Cytophagia</taxon>
        <taxon>Cytophagales</taxon>
        <taxon>Hymenobacteraceae</taxon>
        <taxon>Hymenobacter</taxon>
    </lineage>
</organism>
<name>A0A238W5B7_9BACT</name>
<dbReference type="AlphaFoldDB" id="A0A238W5B7"/>
<evidence type="ECO:0000313" key="3">
    <source>
        <dbReference type="Proteomes" id="UP000198310"/>
    </source>
</evidence>
<protein>
    <submittedName>
        <fullName evidence="2">Uncharacterized protein</fullName>
    </submittedName>
</protein>
<keyword evidence="3" id="KW-1185">Reference proteome</keyword>
<gene>
    <name evidence="2" type="ORF">SAMN06269173_102248</name>
</gene>
<dbReference type="EMBL" id="FZNS01000002">
    <property type="protein sequence ID" value="SNR41795.1"/>
    <property type="molecule type" value="Genomic_DNA"/>
</dbReference>